<feature type="compositionally biased region" description="Low complexity" evidence="1">
    <location>
        <begin position="55"/>
        <end position="71"/>
    </location>
</feature>
<evidence type="ECO:0000313" key="2">
    <source>
        <dbReference type="EMBL" id="KAF5940396.1"/>
    </source>
</evidence>
<evidence type="ECO:0000313" key="3">
    <source>
        <dbReference type="Proteomes" id="UP000593564"/>
    </source>
</evidence>
<accession>A0A7J7GLT9</accession>
<organism evidence="2 3">
    <name type="scientific">Camellia sinensis</name>
    <name type="common">Tea plant</name>
    <name type="synonym">Thea sinensis</name>
    <dbReference type="NCBI Taxonomy" id="4442"/>
    <lineage>
        <taxon>Eukaryota</taxon>
        <taxon>Viridiplantae</taxon>
        <taxon>Streptophyta</taxon>
        <taxon>Embryophyta</taxon>
        <taxon>Tracheophyta</taxon>
        <taxon>Spermatophyta</taxon>
        <taxon>Magnoliopsida</taxon>
        <taxon>eudicotyledons</taxon>
        <taxon>Gunneridae</taxon>
        <taxon>Pentapetalae</taxon>
        <taxon>asterids</taxon>
        <taxon>Ericales</taxon>
        <taxon>Theaceae</taxon>
        <taxon>Camellia</taxon>
    </lineage>
</organism>
<comment type="caution">
    <text evidence="2">The sequence shown here is derived from an EMBL/GenBank/DDBJ whole genome shotgun (WGS) entry which is preliminary data.</text>
</comment>
<protein>
    <submittedName>
        <fullName evidence="2">Uncharacterized protein</fullName>
    </submittedName>
</protein>
<name>A0A7J7GLT9_CAMSI</name>
<feature type="compositionally biased region" description="Polar residues" evidence="1">
    <location>
        <begin position="89"/>
        <end position="110"/>
    </location>
</feature>
<keyword evidence="3" id="KW-1185">Reference proteome</keyword>
<dbReference type="Proteomes" id="UP000593564">
    <property type="component" value="Unassembled WGS sequence"/>
</dbReference>
<gene>
    <name evidence="2" type="ORF">HYC85_021563</name>
</gene>
<reference evidence="2 3" key="2">
    <citation type="submission" date="2020-07" db="EMBL/GenBank/DDBJ databases">
        <title>Genome assembly of wild tea tree DASZ reveals pedigree and selection history of tea varieties.</title>
        <authorList>
            <person name="Zhang W."/>
        </authorList>
    </citation>
    <scope>NUCLEOTIDE SEQUENCE [LARGE SCALE GENOMIC DNA]</scope>
    <source>
        <strain evidence="3">cv. G240</strain>
        <tissue evidence="2">Leaf</tissue>
    </source>
</reference>
<reference evidence="3" key="1">
    <citation type="journal article" date="2020" name="Nat. Commun.">
        <title>Genome assembly of wild tea tree DASZ reveals pedigree and selection history of tea varieties.</title>
        <authorList>
            <person name="Zhang W."/>
            <person name="Zhang Y."/>
            <person name="Qiu H."/>
            <person name="Guo Y."/>
            <person name="Wan H."/>
            <person name="Zhang X."/>
            <person name="Scossa F."/>
            <person name="Alseekh S."/>
            <person name="Zhang Q."/>
            <person name="Wang P."/>
            <person name="Xu L."/>
            <person name="Schmidt M.H."/>
            <person name="Jia X."/>
            <person name="Li D."/>
            <person name="Zhu A."/>
            <person name="Guo F."/>
            <person name="Chen W."/>
            <person name="Ni D."/>
            <person name="Usadel B."/>
            <person name="Fernie A.R."/>
            <person name="Wen W."/>
        </authorList>
    </citation>
    <scope>NUCLEOTIDE SEQUENCE [LARGE SCALE GENOMIC DNA]</scope>
    <source>
        <strain evidence="3">cv. G240</strain>
    </source>
</reference>
<dbReference type="AlphaFoldDB" id="A0A7J7GLT9"/>
<proteinExistence type="predicted"/>
<evidence type="ECO:0000256" key="1">
    <source>
        <dbReference type="SAM" id="MobiDB-lite"/>
    </source>
</evidence>
<dbReference type="EMBL" id="JACBKZ010000010">
    <property type="protein sequence ID" value="KAF5940396.1"/>
    <property type="molecule type" value="Genomic_DNA"/>
</dbReference>
<sequence>MVYRGRIGSDREIGVTSIRIILICDGRYNPKNPETNVTHYEKPAASSHTGSAPPQKLSSAPVSSSVQVEQSSHGHCDSIFNDDDDRYNGGSNSGSKLDTGTRSYQSTSSAAIDVTQVAL</sequence>
<feature type="region of interest" description="Disordered" evidence="1">
    <location>
        <begin position="27"/>
        <end position="119"/>
    </location>
</feature>